<dbReference type="GO" id="GO:0003677">
    <property type="term" value="F:DNA binding"/>
    <property type="evidence" value="ECO:0007669"/>
    <property type="project" value="UniProtKB-KW"/>
</dbReference>
<keyword evidence="5" id="KW-0539">Nucleus</keyword>
<dbReference type="Proteomes" id="UP000238479">
    <property type="component" value="Chromosome 6"/>
</dbReference>
<evidence type="ECO:0000256" key="5">
    <source>
        <dbReference type="ARBA" id="ARBA00023242"/>
    </source>
</evidence>
<dbReference type="Gramene" id="PRQ23296">
    <property type="protein sequence ID" value="PRQ23296"/>
    <property type="gene ID" value="RchiOBHm_Chr6g0259791"/>
</dbReference>
<feature type="compositionally biased region" description="Polar residues" evidence="6">
    <location>
        <begin position="161"/>
        <end position="173"/>
    </location>
</feature>
<dbReference type="InterPro" id="IPR003340">
    <property type="entry name" value="B3_DNA-bd"/>
</dbReference>
<evidence type="ECO:0000313" key="8">
    <source>
        <dbReference type="EMBL" id="PRQ23296.1"/>
    </source>
</evidence>
<name>A0A2P6PN11_ROSCH</name>
<dbReference type="InterPro" id="IPR017956">
    <property type="entry name" value="AT_hook_DNA-bd_motif"/>
</dbReference>
<dbReference type="STRING" id="74649.A0A2P6PN11"/>
<comment type="subcellular location">
    <subcellularLocation>
        <location evidence="1">Nucleus</location>
    </subcellularLocation>
</comment>
<evidence type="ECO:0000256" key="4">
    <source>
        <dbReference type="ARBA" id="ARBA00023163"/>
    </source>
</evidence>
<dbReference type="CDD" id="cd10017">
    <property type="entry name" value="B3_DNA"/>
    <property type="match status" value="2"/>
</dbReference>
<gene>
    <name evidence="8" type="ORF">RchiOBHm_Chr6g0259791</name>
</gene>
<accession>A0A2P6PN11</accession>
<proteinExistence type="predicted"/>
<dbReference type="InterPro" id="IPR015300">
    <property type="entry name" value="DNA-bd_pseudobarrel_sf"/>
</dbReference>
<dbReference type="Pfam" id="PF02362">
    <property type="entry name" value="B3"/>
    <property type="match status" value="2"/>
</dbReference>
<evidence type="ECO:0000313" key="9">
    <source>
        <dbReference type="Proteomes" id="UP000238479"/>
    </source>
</evidence>
<keyword evidence="4" id="KW-0804">Transcription</keyword>
<evidence type="ECO:0000256" key="2">
    <source>
        <dbReference type="ARBA" id="ARBA00023015"/>
    </source>
</evidence>
<dbReference type="AlphaFoldDB" id="A0A2P6PN11"/>
<dbReference type="SMART" id="SM01019">
    <property type="entry name" value="B3"/>
    <property type="match status" value="2"/>
</dbReference>
<sequence>MVKISRNGVEEKKPSFFKVILPGYSTEHLRFPPRFLRKHIVNKLSKRATLKLKRSPEWSWKVEVRKSGGDVYLKDGWQEFLRDACLGDKEFLVFIYNGKMRFSIKVYDKNGCERMDFPDINTHQHTTSSRSTKRPVRRPRKSSTGNSADKLKEVKEEEVDCNNTTDKCASKSTETLRGRPTKTTEEYTKRRLGRPTKPTSKSTKRPPVRATKKTTESTKRPPVTPAKTTFESTKRPRGRPRKYPVTCKDSGKHIPNSEFDVLREVKEEEEDYQESGELFKSKLQYFTCKINRLSQVYMPKPFYGENLSSGNYEVIYLKNSEGTKWYKVKLSRYHNTVFMTKGWGAFAVANQVKVGSLCQFQFLKENRIVVHILNN</sequence>
<comment type="caution">
    <text evidence="8">The sequence shown here is derived from an EMBL/GenBank/DDBJ whole genome shotgun (WGS) entry which is preliminary data.</text>
</comment>
<keyword evidence="2" id="KW-0805">Transcription regulation</keyword>
<feature type="domain" description="TF-B3" evidence="7">
    <location>
        <begin position="14"/>
        <end position="110"/>
    </location>
</feature>
<protein>
    <submittedName>
        <fullName evidence="8">Putative transcription factor B3-Domain family</fullName>
    </submittedName>
</protein>
<dbReference type="PANTHER" id="PTHR31920:SF122">
    <property type="entry name" value="B3 DOMAIN-CONTAINING PROTEIN REM23"/>
    <property type="match status" value="1"/>
</dbReference>
<dbReference type="InterPro" id="IPR050655">
    <property type="entry name" value="Plant_B3_domain"/>
</dbReference>
<dbReference type="Gene3D" id="2.40.330.10">
    <property type="entry name" value="DNA-binding pseudobarrel domain"/>
    <property type="match status" value="2"/>
</dbReference>
<organism evidence="8 9">
    <name type="scientific">Rosa chinensis</name>
    <name type="common">China rose</name>
    <dbReference type="NCBI Taxonomy" id="74649"/>
    <lineage>
        <taxon>Eukaryota</taxon>
        <taxon>Viridiplantae</taxon>
        <taxon>Streptophyta</taxon>
        <taxon>Embryophyta</taxon>
        <taxon>Tracheophyta</taxon>
        <taxon>Spermatophyta</taxon>
        <taxon>Magnoliopsida</taxon>
        <taxon>eudicotyledons</taxon>
        <taxon>Gunneridae</taxon>
        <taxon>Pentapetalae</taxon>
        <taxon>rosids</taxon>
        <taxon>fabids</taxon>
        <taxon>Rosales</taxon>
        <taxon>Rosaceae</taxon>
        <taxon>Rosoideae</taxon>
        <taxon>Rosoideae incertae sedis</taxon>
        <taxon>Rosa</taxon>
    </lineage>
</organism>
<feature type="compositionally biased region" description="Polar residues" evidence="6">
    <location>
        <begin position="121"/>
        <end position="130"/>
    </location>
</feature>
<dbReference type="EMBL" id="PDCK01000044">
    <property type="protein sequence ID" value="PRQ23296.1"/>
    <property type="molecule type" value="Genomic_DNA"/>
</dbReference>
<keyword evidence="9" id="KW-1185">Reference proteome</keyword>
<dbReference type="PANTHER" id="PTHR31920">
    <property type="entry name" value="B3 DOMAIN-CONTAINING"/>
    <property type="match status" value="1"/>
</dbReference>
<dbReference type="PROSITE" id="PS50863">
    <property type="entry name" value="B3"/>
    <property type="match status" value="2"/>
</dbReference>
<feature type="compositionally biased region" description="Basic residues" evidence="6">
    <location>
        <begin position="131"/>
        <end position="141"/>
    </location>
</feature>
<dbReference type="PRINTS" id="PR00929">
    <property type="entry name" value="ATHOOK"/>
</dbReference>
<feature type="region of interest" description="Disordered" evidence="6">
    <location>
        <begin position="116"/>
        <end position="250"/>
    </location>
</feature>
<evidence type="ECO:0000256" key="1">
    <source>
        <dbReference type="ARBA" id="ARBA00004123"/>
    </source>
</evidence>
<dbReference type="SUPFAM" id="SSF101936">
    <property type="entry name" value="DNA-binding pseudobarrel domain"/>
    <property type="match status" value="2"/>
</dbReference>
<evidence type="ECO:0000256" key="3">
    <source>
        <dbReference type="ARBA" id="ARBA00023125"/>
    </source>
</evidence>
<dbReference type="GO" id="GO:0005634">
    <property type="term" value="C:nucleus"/>
    <property type="evidence" value="ECO:0007669"/>
    <property type="project" value="UniProtKB-SubCell"/>
</dbReference>
<feature type="compositionally biased region" description="Basic and acidic residues" evidence="6">
    <location>
        <begin position="174"/>
        <end position="189"/>
    </location>
</feature>
<keyword evidence="3" id="KW-0238">DNA-binding</keyword>
<feature type="domain" description="TF-B3" evidence="7">
    <location>
        <begin position="281"/>
        <end position="375"/>
    </location>
</feature>
<evidence type="ECO:0000256" key="6">
    <source>
        <dbReference type="SAM" id="MobiDB-lite"/>
    </source>
</evidence>
<feature type="compositionally biased region" description="Basic residues" evidence="6">
    <location>
        <begin position="202"/>
        <end position="212"/>
    </location>
</feature>
<reference evidence="8 9" key="1">
    <citation type="journal article" date="2018" name="Nat. Genet.">
        <title>The Rosa genome provides new insights in the design of modern roses.</title>
        <authorList>
            <person name="Bendahmane M."/>
        </authorList>
    </citation>
    <scope>NUCLEOTIDE SEQUENCE [LARGE SCALE GENOMIC DNA]</scope>
    <source>
        <strain evidence="9">cv. Old Blush</strain>
    </source>
</reference>
<evidence type="ECO:0000259" key="7">
    <source>
        <dbReference type="PROSITE" id="PS50863"/>
    </source>
</evidence>